<evidence type="ECO:0000313" key="8">
    <source>
        <dbReference type="WBParaSite" id="HDID_0001003301-mRNA-1"/>
    </source>
</evidence>
<dbReference type="InterPro" id="IPR036815">
    <property type="entry name" value="14-3-3_dom_sf"/>
</dbReference>
<name>A0A0R3SWH3_HYMDI</name>
<evidence type="ECO:0000313" key="6">
    <source>
        <dbReference type="Proteomes" id="UP000274504"/>
    </source>
</evidence>
<proteinExistence type="inferred from homology"/>
<keyword evidence="7" id="KW-1185">Reference proteome</keyword>
<dbReference type="Pfam" id="PF00244">
    <property type="entry name" value="14-3-3"/>
    <property type="match status" value="1"/>
</dbReference>
<sequence length="254" mass="29121">MVDTSSTEWLKELPLKDRESLVYTAKCLEQAERFEDMAFCMKEVTNFDQELNNEERNLLSVAFKNVVGFLRNSCRVLSSRLPRTTDAEKQNLIKQYLDVLQKKLNAVCTDVLKLIERLYSKCSNAEGKVFYKKMMGDYYRYEAENAKGDEHKAVVEASRLAYDEATKIAESLSCTHPIRLGLALNYSVFYYEIMNSPDRACQLAKKAFDDAVSDVDSANEESYKDSTLIMQLLRDNLALWTSDPEETENNEGAE</sequence>
<evidence type="ECO:0000259" key="3">
    <source>
        <dbReference type="SMART" id="SM00101"/>
    </source>
</evidence>
<dbReference type="STRING" id="6216.A0A0R3SWH3"/>
<dbReference type="PRINTS" id="PR00305">
    <property type="entry name" value="1433ZETA"/>
</dbReference>
<comment type="similarity">
    <text evidence="1">Belongs to the 14-3-3 family.</text>
</comment>
<accession>A0A0R3SWH3</accession>
<reference evidence="8" key="1">
    <citation type="submission" date="2017-02" db="UniProtKB">
        <authorList>
            <consortium name="WormBaseParasite"/>
        </authorList>
    </citation>
    <scope>IDENTIFICATION</scope>
</reference>
<dbReference type="SMART" id="SM00101">
    <property type="entry name" value="14_3_3"/>
    <property type="match status" value="1"/>
</dbReference>
<dbReference type="PIRSF" id="PIRSF000868">
    <property type="entry name" value="14-3-3"/>
    <property type="match status" value="1"/>
</dbReference>
<dbReference type="SUPFAM" id="SSF48445">
    <property type="entry name" value="14-3-3 protein"/>
    <property type="match status" value="1"/>
</dbReference>
<organism evidence="8">
    <name type="scientific">Hymenolepis diminuta</name>
    <name type="common">Rat tapeworm</name>
    <dbReference type="NCBI Taxonomy" id="6216"/>
    <lineage>
        <taxon>Eukaryota</taxon>
        <taxon>Metazoa</taxon>
        <taxon>Spiralia</taxon>
        <taxon>Lophotrochozoa</taxon>
        <taxon>Platyhelminthes</taxon>
        <taxon>Cestoda</taxon>
        <taxon>Eucestoda</taxon>
        <taxon>Cyclophyllidea</taxon>
        <taxon>Hymenolepididae</taxon>
        <taxon>Hymenolepis</taxon>
    </lineage>
</organism>
<dbReference type="Proteomes" id="UP000321570">
    <property type="component" value="Unassembled WGS sequence"/>
</dbReference>
<evidence type="ECO:0000313" key="5">
    <source>
        <dbReference type="EMBL" id="VUZ40569.1"/>
    </source>
</evidence>
<feature type="site" description="Interaction with phosphoserine on interacting protein" evidence="2">
    <location>
        <position position="71"/>
    </location>
</feature>
<evidence type="ECO:0000256" key="1">
    <source>
        <dbReference type="ARBA" id="ARBA00006141"/>
    </source>
</evidence>
<feature type="domain" description="14-3-3" evidence="3">
    <location>
        <begin position="18"/>
        <end position="254"/>
    </location>
</feature>
<dbReference type="EMBL" id="UYSG01011493">
    <property type="protein sequence ID" value="VDL62556.1"/>
    <property type="molecule type" value="Genomic_DNA"/>
</dbReference>
<dbReference type="EMBL" id="CABIJS010000033">
    <property type="protein sequence ID" value="VUZ40569.1"/>
    <property type="molecule type" value="Genomic_DNA"/>
</dbReference>
<dbReference type="AlphaFoldDB" id="A0A0R3SWH3"/>
<reference evidence="4 6" key="2">
    <citation type="submission" date="2018-11" db="EMBL/GenBank/DDBJ databases">
        <authorList>
            <consortium name="Pathogen Informatics"/>
        </authorList>
    </citation>
    <scope>NUCLEOTIDE SEQUENCE [LARGE SCALE GENOMIC DNA]</scope>
</reference>
<dbReference type="InterPro" id="IPR000308">
    <property type="entry name" value="14-3-3"/>
</dbReference>
<reference evidence="5 7" key="3">
    <citation type="submission" date="2019-07" db="EMBL/GenBank/DDBJ databases">
        <authorList>
            <person name="Jastrzebski P J."/>
            <person name="Paukszto L."/>
            <person name="Jastrzebski P J."/>
        </authorList>
    </citation>
    <scope>NUCLEOTIDE SEQUENCE [LARGE SCALE GENOMIC DNA]</scope>
    <source>
        <strain evidence="5 7">WMS-il1</strain>
    </source>
</reference>
<protein>
    <submittedName>
        <fullName evidence="8">14_3_3 domain-containing protein</fullName>
    </submittedName>
</protein>
<evidence type="ECO:0000313" key="4">
    <source>
        <dbReference type="EMBL" id="VDL62556.1"/>
    </source>
</evidence>
<dbReference type="PANTHER" id="PTHR18860">
    <property type="entry name" value="14-3-3 PROTEIN"/>
    <property type="match status" value="1"/>
</dbReference>
<feature type="site" description="Interaction with phosphoserine on interacting protein" evidence="2">
    <location>
        <position position="140"/>
    </location>
</feature>
<dbReference type="Gene3D" id="1.20.190.20">
    <property type="entry name" value="14-3-3 domain"/>
    <property type="match status" value="1"/>
</dbReference>
<gene>
    <name evidence="4" type="ORF">HDID_LOCUS10031</name>
    <name evidence="5" type="ORF">WMSIL1_LOCUS1369</name>
</gene>
<dbReference type="InterPro" id="IPR023410">
    <property type="entry name" value="14-3-3_domain"/>
</dbReference>
<dbReference type="WBParaSite" id="HDID_0001003301-mRNA-1">
    <property type="protein sequence ID" value="HDID_0001003301-mRNA-1"/>
    <property type="gene ID" value="HDID_0001003301"/>
</dbReference>
<evidence type="ECO:0000313" key="7">
    <source>
        <dbReference type="Proteomes" id="UP000321570"/>
    </source>
</evidence>
<evidence type="ECO:0000256" key="2">
    <source>
        <dbReference type="PIRSR" id="PIRSR000868-1"/>
    </source>
</evidence>
<dbReference type="OrthoDB" id="10260625at2759"/>
<dbReference type="Proteomes" id="UP000274504">
    <property type="component" value="Unassembled WGS sequence"/>
</dbReference>